<evidence type="ECO:0000313" key="2">
    <source>
        <dbReference type="EMBL" id="PCK77533.1"/>
    </source>
</evidence>
<organism evidence="2 3">
    <name type="scientific">Rhizobium sophoriradicis</name>
    <dbReference type="NCBI Taxonomy" id="1535245"/>
    <lineage>
        <taxon>Bacteria</taxon>
        <taxon>Pseudomonadati</taxon>
        <taxon>Pseudomonadota</taxon>
        <taxon>Alphaproteobacteria</taxon>
        <taxon>Hyphomicrobiales</taxon>
        <taxon>Rhizobiaceae</taxon>
        <taxon>Rhizobium/Agrobacterium group</taxon>
        <taxon>Rhizobium</taxon>
    </lineage>
</organism>
<dbReference type="Proteomes" id="UP000218807">
    <property type="component" value="Unassembled WGS sequence"/>
</dbReference>
<sequence>MTTIQQRFAFRFELLVRQLVVQLGYDLLDNEFWSGGSQGLRPDVFAKGPREQKLHAEIKWTHRPDVRLKQLRDWSAAAARYRRDGEQALLIASGVVEPVRREWAENEFDIQIWDRTSILEKAHGSALHEEFENLFAEARSLSALATEMPSGPTVSEEGDDAEQDDAPMQPRGEKLIARLSAVEYGAEHASEYELVCEEIVDYLFGGVLLDGRRHPRLDDGLSILDIVYRVKSQDQFWSALARDFRARVIVFECKNYTGPVGPMQVFTTERYMSTVALRSVCFVLSRTAAHPHAIVAAQGAMRETGKLIIFLHDEDLATMLRLRDTQVNEHPASWADNDPTEILDQKIYEFLATMPR</sequence>
<accession>A0A2A5KKK7</accession>
<protein>
    <recommendedName>
        <fullName evidence="4">Restriction endonuclease type IV Mrr domain-containing protein</fullName>
    </recommendedName>
</protein>
<gene>
    <name evidence="2" type="ORF">CPT34_29515</name>
</gene>
<evidence type="ECO:0000313" key="3">
    <source>
        <dbReference type="Proteomes" id="UP000218807"/>
    </source>
</evidence>
<feature type="region of interest" description="Disordered" evidence="1">
    <location>
        <begin position="147"/>
        <end position="167"/>
    </location>
</feature>
<keyword evidence="3" id="KW-1185">Reference proteome</keyword>
<dbReference type="RefSeq" id="WP_096764817.1">
    <property type="nucleotide sequence ID" value="NZ_NXDM01000041.1"/>
</dbReference>
<reference evidence="2 3" key="1">
    <citation type="submission" date="2017-09" db="EMBL/GenBank/DDBJ databases">
        <title>Comparative genomics of rhizobia isolated from Phaseolus vulgaris in China.</title>
        <authorList>
            <person name="Tong W."/>
        </authorList>
    </citation>
    <scope>NUCLEOTIDE SEQUENCE [LARGE SCALE GENOMIC DNA]</scope>
    <source>
        <strain evidence="2 3">L101</strain>
    </source>
</reference>
<dbReference type="AlphaFoldDB" id="A0A2A5KKK7"/>
<feature type="compositionally biased region" description="Acidic residues" evidence="1">
    <location>
        <begin position="156"/>
        <end position="165"/>
    </location>
</feature>
<evidence type="ECO:0000256" key="1">
    <source>
        <dbReference type="SAM" id="MobiDB-lite"/>
    </source>
</evidence>
<proteinExistence type="predicted"/>
<evidence type="ECO:0008006" key="4">
    <source>
        <dbReference type="Google" id="ProtNLM"/>
    </source>
</evidence>
<name>A0A2A5KKK7_9HYPH</name>
<dbReference type="EMBL" id="NXDM01000041">
    <property type="protein sequence ID" value="PCK77533.1"/>
    <property type="molecule type" value="Genomic_DNA"/>
</dbReference>
<comment type="caution">
    <text evidence="2">The sequence shown here is derived from an EMBL/GenBank/DDBJ whole genome shotgun (WGS) entry which is preliminary data.</text>
</comment>